<dbReference type="Pfam" id="PF00512">
    <property type="entry name" value="HisKA"/>
    <property type="match status" value="1"/>
</dbReference>
<evidence type="ECO:0000256" key="2">
    <source>
        <dbReference type="ARBA" id="ARBA00012438"/>
    </source>
</evidence>
<accession>A0A9X1X3E6</accession>
<reference evidence="4" key="1">
    <citation type="submission" date="2022-04" db="EMBL/GenBank/DDBJ databases">
        <title>Mucilaginibacter sp. RS28 isolated from freshwater.</title>
        <authorList>
            <person name="Ko S.-R."/>
        </authorList>
    </citation>
    <scope>NUCLEOTIDE SEQUENCE</scope>
    <source>
        <strain evidence="4">RS28</strain>
    </source>
</reference>
<evidence type="ECO:0000259" key="3">
    <source>
        <dbReference type="Pfam" id="PF00512"/>
    </source>
</evidence>
<gene>
    <name evidence="4" type="ORF">MUY27_12310</name>
</gene>
<dbReference type="EC" id="2.7.13.3" evidence="2"/>
<keyword evidence="5" id="KW-1185">Reference proteome</keyword>
<comment type="caution">
    <text evidence="4">The sequence shown here is derived from an EMBL/GenBank/DDBJ whole genome shotgun (WGS) entry which is preliminary data.</text>
</comment>
<dbReference type="SUPFAM" id="SSF47384">
    <property type="entry name" value="Homodimeric domain of signal transducing histidine kinase"/>
    <property type="match status" value="1"/>
</dbReference>
<evidence type="ECO:0000256" key="1">
    <source>
        <dbReference type="ARBA" id="ARBA00000085"/>
    </source>
</evidence>
<dbReference type="CDD" id="cd00082">
    <property type="entry name" value="HisKA"/>
    <property type="match status" value="1"/>
</dbReference>
<dbReference type="RefSeq" id="WP_245130331.1">
    <property type="nucleotide sequence ID" value="NZ_JALJEJ010000005.1"/>
</dbReference>
<evidence type="ECO:0000313" key="4">
    <source>
        <dbReference type="EMBL" id="MCJ8210492.1"/>
    </source>
</evidence>
<dbReference type="EMBL" id="JALJEJ010000005">
    <property type="protein sequence ID" value="MCJ8210492.1"/>
    <property type="molecule type" value="Genomic_DNA"/>
</dbReference>
<protein>
    <recommendedName>
        <fullName evidence="2">histidine kinase</fullName>
        <ecNumber evidence="2">2.7.13.3</ecNumber>
    </recommendedName>
</protein>
<comment type="catalytic activity">
    <reaction evidence="1">
        <text>ATP + protein L-histidine = ADP + protein N-phospho-L-histidine.</text>
        <dbReference type="EC" id="2.7.13.3"/>
    </reaction>
</comment>
<dbReference type="InterPro" id="IPR036097">
    <property type="entry name" value="HisK_dim/P_sf"/>
</dbReference>
<dbReference type="Gene3D" id="1.10.287.130">
    <property type="match status" value="1"/>
</dbReference>
<evidence type="ECO:0000313" key="5">
    <source>
        <dbReference type="Proteomes" id="UP001139450"/>
    </source>
</evidence>
<name>A0A9X1X3E6_9SPHI</name>
<feature type="domain" description="Signal transduction histidine kinase dimerisation/phosphoacceptor" evidence="3">
    <location>
        <begin position="14"/>
        <end position="66"/>
    </location>
</feature>
<proteinExistence type="predicted"/>
<dbReference type="InterPro" id="IPR003661">
    <property type="entry name" value="HisK_dim/P_dom"/>
</dbReference>
<dbReference type="Proteomes" id="UP001139450">
    <property type="component" value="Unassembled WGS sequence"/>
</dbReference>
<sequence>MDQEAASAGNSAEFRRLSHDIRNQLSNITLSLEQLKYELPGPHSEAAFYIETISQSCRQINELLKQADSRSNESV</sequence>
<organism evidence="4 5">
    <name type="scientific">Mucilaginibacter straminoryzae</name>
    <dbReference type="NCBI Taxonomy" id="2932774"/>
    <lineage>
        <taxon>Bacteria</taxon>
        <taxon>Pseudomonadati</taxon>
        <taxon>Bacteroidota</taxon>
        <taxon>Sphingobacteriia</taxon>
        <taxon>Sphingobacteriales</taxon>
        <taxon>Sphingobacteriaceae</taxon>
        <taxon>Mucilaginibacter</taxon>
    </lineage>
</organism>
<dbReference type="AlphaFoldDB" id="A0A9X1X3E6"/>
<dbReference type="GO" id="GO:0000155">
    <property type="term" value="F:phosphorelay sensor kinase activity"/>
    <property type="evidence" value="ECO:0007669"/>
    <property type="project" value="InterPro"/>
</dbReference>